<organism evidence="2 3">
    <name type="scientific">Vigna unguiculata</name>
    <name type="common">Cowpea</name>
    <dbReference type="NCBI Taxonomy" id="3917"/>
    <lineage>
        <taxon>Eukaryota</taxon>
        <taxon>Viridiplantae</taxon>
        <taxon>Streptophyta</taxon>
        <taxon>Embryophyta</taxon>
        <taxon>Tracheophyta</taxon>
        <taxon>Spermatophyta</taxon>
        <taxon>Magnoliopsida</taxon>
        <taxon>eudicotyledons</taxon>
        <taxon>Gunneridae</taxon>
        <taxon>Pentapetalae</taxon>
        <taxon>rosids</taxon>
        <taxon>fabids</taxon>
        <taxon>Fabales</taxon>
        <taxon>Fabaceae</taxon>
        <taxon>Papilionoideae</taxon>
        <taxon>50 kb inversion clade</taxon>
        <taxon>NPAAA clade</taxon>
        <taxon>indigoferoid/millettioid clade</taxon>
        <taxon>Phaseoleae</taxon>
        <taxon>Vigna</taxon>
    </lineage>
</organism>
<evidence type="ECO:0000313" key="3">
    <source>
        <dbReference type="Proteomes" id="UP000501690"/>
    </source>
</evidence>
<evidence type="ECO:0000256" key="1">
    <source>
        <dbReference type="SAM" id="MobiDB-lite"/>
    </source>
</evidence>
<dbReference type="Proteomes" id="UP000501690">
    <property type="component" value="Linkage Group LG3"/>
</dbReference>
<name>A0A4D6LCT8_VIGUN</name>
<reference evidence="2 3" key="1">
    <citation type="submission" date="2019-04" db="EMBL/GenBank/DDBJ databases">
        <title>An improved genome assembly and genetic linkage map for asparagus bean, Vigna unguiculata ssp. sesquipedialis.</title>
        <authorList>
            <person name="Xia Q."/>
            <person name="Zhang R."/>
            <person name="Dong Y."/>
        </authorList>
    </citation>
    <scope>NUCLEOTIDE SEQUENCE [LARGE SCALE GENOMIC DNA]</scope>
    <source>
        <tissue evidence="2">Leaf</tissue>
    </source>
</reference>
<dbReference type="AlphaFoldDB" id="A0A4D6LCT8"/>
<accession>A0A4D6LCT8</accession>
<dbReference type="EMBL" id="CP039347">
    <property type="protein sequence ID" value="QCD86409.1"/>
    <property type="molecule type" value="Genomic_DNA"/>
</dbReference>
<feature type="region of interest" description="Disordered" evidence="1">
    <location>
        <begin position="132"/>
        <end position="153"/>
    </location>
</feature>
<gene>
    <name evidence="2" type="ORF">DEO72_LG3g931</name>
</gene>
<keyword evidence="3" id="KW-1185">Reference proteome</keyword>
<protein>
    <submittedName>
        <fullName evidence="2">Uncharacterized protein</fullName>
    </submittedName>
</protein>
<sequence length="153" mass="17330">MLPVTHMFTNLVHLNLHQLHLKYARSIEGEKHTLIAISVNVPLKAASLSLGKSIQKHHHLFPTWIFYTDTDEAEPSCQLTIHDSFVDEPSCQLTIHESFIDEHFEVLQEKYLKILQTCTSPILFILSSATSRGFSDSKTGKTARTEESQSIVI</sequence>
<proteinExistence type="predicted"/>
<evidence type="ECO:0000313" key="2">
    <source>
        <dbReference type="EMBL" id="QCD86409.1"/>
    </source>
</evidence>